<dbReference type="InterPro" id="IPR013783">
    <property type="entry name" value="Ig-like_fold"/>
</dbReference>
<comment type="caution">
    <text evidence="2">The sequence shown here is derived from an EMBL/GenBank/DDBJ whole genome shotgun (WGS) entry which is preliminary data.</text>
</comment>
<dbReference type="SMART" id="SM00710">
    <property type="entry name" value="PbH1"/>
    <property type="match status" value="18"/>
</dbReference>
<reference evidence="2" key="1">
    <citation type="submission" date="2022-01" db="EMBL/GenBank/DDBJ databases">
        <authorList>
            <person name="Wang Y."/>
        </authorList>
    </citation>
    <scope>NUCLEOTIDE SEQUENCE</scope>
    <source>
        <strain evidence="2">WB101</strain>
    </source>
</reference>
<evidence type="ECO:0000313" key="3">
    <source>
        <dbReference type="Proteomes" id="UP001165366"/>
    </source>
</evidence>
<dbReference type="InterPro" id="IPR006626">
    <property type="entry name" value="PbH1"/>
</dbReference>
<gene>
    <name evidence="2" type="ORF">L6773_20675</name>
</gene>
<dbReference type="CDD" id="cd00063">
    <property type="entry name" value="FN3"/>
    <property type="match status" value="2"/>
</dbReference>
<dbReference type="SUPFAM" id="SSF51126">
    <property type="entry name" value="Pectin lyase-like"/>
    <property type="match status" value="5"/>
</dbReference>
<evidence type="ECO:0000313" key="2">
    <source>
        <dbReference type="EMBL" id="MCG2590997.1"/>
    </source>
</evidence>
<name>A0ABS9KJG2_9BACT</name>
<dbReference type="InterPro" id="IPR011050">
    <property type="entry name" value="Pectin_lyase_fold/virulence"/>
</dbReference>
<proteinExistence type="predicted"/>
<dbReference type="NCBIfam" id="NF041518">
    <property type="entry name" value="choice_anch_Q"/>
    <property type="match status" value="5"/>
</dbReference>
<accession>A0ABS9KJG2</accession>
<feature type="compositionally biased region" description="Polar residues" evidence="1">
    <location>
        <begin position="1707"/>
        <end position="1721"/>
    </location>
</feature>
<reference evidence="2" key="2">
    <citation type="submission" date="2024-05" db="EMBL/GenBank/DDBJ databases">
        <title>Rhodohalobacter halophilus gen. nov., sp. nov., a moderately halophilic member of the family Balneolaceae.</title>
        <authorList>
            <person name="Xia J."/>
        </authorList>
    </citation>
    <scope>NUCLEOTIDE SEQUENCE</scope>
    <source>
        <strain evidence="2">WB101</strain>
    </source>
</reference>
<dbReference type="InterPro" id="IPR059226">
    <property type="entry name" value="Choice_anch_Q_dom"/>
</dbReference>
<dbReference type="PANTHER" id="PTHR11319">
    <property type="entry name" value="G PROTEIN-COUPLED RECEPTOR-RELATED"/>
    <property type="match status" value="1"/>
</dbReference>
<organism evidence="2 3">
    <name type="scientific">Rhodohalobacter sulfatireducens</name>
    <dbReference type="NCBI Taxonomy" id="2911366"/>
    <lineage>
        <taxon>Bacteria</taxon>
        <taxon>Pseudomonadati</taxon>
        <taxon>Balneolota</taxon>
        <taxon>Balneolia</taxon>
        <taxon>Balneolales</taxon>
        <taxon>Balneolaceae</taxon>
        <taxon>Rhodohalobacter</taxon>
    </lineage>
</organism>
<dbReference type="InterPro" id="IPR036116">
    <property type="entry name" value="FN3_sf"/>
</dbReference>
<dbReference type="InterPro" id="IPR003961">
    <property type="entry name" value="FN3_dom"/>
</dbReference>
<dbReference type="InterPro" id="IPR012334">
    <property type="entry name" value="Pectin_lyas_fold"/>
</dbReference>
<keyword evidence="3" id="KW-1185">Reference proteome</keyword>
<protein>
    <recommendedName>
        <fullName evidence="4">T9SS type A sorting domain-containing protein</fullName>
    </recommendedName>
</protein>
<dbReference type="Gene3D" id="2.60.40.10">
    <property type="entry name" value="Immunoglobulins"/>
    <property type="match status" value="4"/>
</dbReference>
<sequence length="3001" mass="315600">MESSIMKLIGLDNFKDWKKTSIIILLVASMTSLAAVAEAQTIRYVKEGGTGDGSSWANASGDLQEMISASISGDEVWVAGGIYKPVRPLDDLGGSNDPTNKDNSFFIASRVKVYGGFAGNESSLSERDLSIKENRSILSGDIDGDGVTDDDNAFHVVVLASGILDGFTVTGGYANNSFGGSVQVSENPKPEIFRNSGGGIVVLNSFISELSNLIVKNNYAYYSGGGIHIEDRSDELTPVLLTNVVIAGNGAVRFGGAIGVDGSDVTLTNGSVSGNSSGENTTIHVWGESLLKVRNSILYGNDGAISAEFVNAISEVSSSLVEGSSSTENGNIASTDPKFVNAPAPGNAPFSNGDYRLLNGSAALDAGDNTLFNSGETPDLSGFETDVAGDDRIQSGTVDLGAYEGSLPEPFVTNDNDNGPGSLRYVVENTFDGSTITFDESLNAGTITLTGGQITVDKSITIDAGDLPNGITVSGDNNSRVFEVESGLEVTFRSLAITDGSASSAAGIRNTGDLTLENVAVYGNSTTGNFGGGGGILNNGSSSRLTIRNSTISSNNALGGDESGGGIYNEGSVSLIHTTLSDNKAGVSGGGVASFGSSSSLQLTNSVIANSEGGDCVASGDLDESDSLVEDGSCSATSSGDPMLKALAYYGGATYNQPPDVGSPLLDAGSCIGLTEDQRGFDRPVDLDYIANSAGTCDIGSVEANSDDIPVEDIFKPSNGVLYVDQNVPAGGTQNGSSWTNAIPEFSTALRWAGEVWGPEKRTLRIWLADGKYTTTKESDRNASFQLVNNVEIYGGFDGDENENQVTDRDWSVNPTILSGDIDNNDSDNDNDGVISSYVGLRGNNSYHVVNGTGTDNSAKLSGVIITAGQANGSGADSRGGGLYNENGSPILDYITFIGNSATEGGAIANFSGSDPDLYNVVITGNNADEAGGIYNSQSNPTLTNATIYNNLGGVNASALLNSESDPTLANVIIWSNYIDGDKTTPEASIYNVSSSTPSISYSIIENSGGSDNWNSDLGTDNGNNLDEDPGFKDTNGPYNGADGIFGSKDDGYSILQGSSAIDAGSNDLLPGNYSVDLAGEPRIYDGATAIEIVDIGAYEYQGETLSISPDGNNILYVDLDVDTEAGGYTGLGDSWENALPELSTALGWANNNWDGNSEGSLQIWVADGVYKPTTNTDQAQSFNLTNHVEVYGGFTGMETSLSERDWETNTTILSGDIDSNDEVEIVTSPTSQITGNNSYHVVNGSNADDTAVLDGFTITAGHASDNSAPNNDGGGVYNDSGSATFRNLTITGNRSSRYGAAVSNRENSNPTIMETVIKNNFAGNSGGGIYNNDSNPVLADVTIQENITADNGGGIYSHNNSSPVLTNVKIIGNRARSGFNVGTFGGGGMYNNGGAPILTNLLFSGNVADENSGSSGGFGGAILNVNSSPILTNVTVTGNVSDNGGAIYNSSSGTNVDIRNSIIWNNQDNTGVGTASSSIVNTNSATTTISYSMVQGQNPSGDGNLDGTDSNNAPMFVTSVNPSDAPTVAGNFQLQEGSPGISIGNNVIFESGQTPDLSGINTDLDGNVRIKNARVDMGAYEFQGDEELLITPDENNIVYVDQNVSGGIGSGDSWSNAITELRDALTWAANWDGDADGTLQIWVAEGTYLPTDDGTDREASFTLVDQVEIYGGFAGNETNLEERDPQANESILSGDIDQNDLIFEPQTDSDGDPSNPTQTDHIVGGNSYSVVYLNEDGVSVHLDGFTVTGGLANVEGSSGERNETDSGGGLFIISDDGIATMKNLVIEGNYGEDGGGMFNRTGGRFSNIRFLYNVGNLGGGMANSVGSRNPLLENFIFKGNHATGNGGGMYSDGLSTMVNALFAENSARRTGGLLVAPGNMTIIGSTFTRNSAEELAGAIRTARQASLINVIIWDNELGGNKDIPEASFSSDINIDISSSIIANSGGSTNWRVSEYADDGGSNLDVDPIFADPENGDYSLSISSPAINRGDNTPFTSGEIAEGITTDVAGNPRIYDGDPDPDFVDMGAYEFQDEPFGYPFLISPSNFETRVAVSTTFQWEEARLAEAYDLQLSLSPDFSNPVIDQSGLATNEYSPSGELRYGVTYYWRVRGTSSTLNGAWSTGQFQTTISNAGDGSEATPWEVATADQLNAVRLDRDGYFIQTADIDLSEVTREGGSYWNEGLGWEPIGKAGGSFLGNYNGNGHIITGMYINRPDRERTGLFGSVSTATILGLGIVDPEIDGGNQTGGLAGLFNDGTILESYVSGGSVTGDNQTGGLVGVTSNTNTLIENVYAGANVTGQDGTGGLIGDVTGTLNNVYSFSSVSGISNDGALIGTGSPTGNSEWYFSTETGSTDNGTGTGLDGEQMRQQASFSGFDFSSMWQIQSGDFTSYPYLRLFTYDEPLAEPEANPLPGLFIDDASVVLLSSPTDNSENVSLTPLFDWNAADGADSYDLVVSPNSDFSDPVVDETGVTDTEFQTVDELNVSTIYYWRARGVNAIGPGEWSEAFNFTTLPEVPAAIVLTAPADESINVGLVPEFTWETNDGVETYQIQVSENDDLSSPVIDESGLENPSFTPANDLANAEVYYWRVRGINAGGEGAWSEVFSFTTLPESSEVVILIAPADGAEDVSRKPLFEWNAADGADSYDLVVSPNSDFSDPVIDETGITKTEFQTADDLSFSTTYNWRARGRNAAGPGEWSESFSFTTRDQPEAEDKRLMLVNNESYAFSPSDFGQTDNNHSVVIEQIPSDFEADLELDGNVVSDNDEISVQAIENGDLTYAPPQDQYGYNFDDFEFSIKDDEGNQSEESYKITIDLGSVFTELSGSEGWRFMANPSDGDSYGDLLSGITVEIGPPPSQTLYELDQENYEWDPVESTGDESGAGTPFIIYVLGDELPVTVQSGENWEALDGTFSYSVLDYDGDGSSPNPGNYYLLGNPHPIALDFCEFTGDNIATSAYFWDPDANGGNGDYSTLNCAASEDVLIAPFQSFWVRITDSNPSLEIP</sequence>
<dbReference type="RefSeq" id="WP_304622118.1">
    <property type="nucleotide sequence ID" value="NZ_JAKLWS010000054.1"/>
</dbReference>
<evidence type="ECO:0008006" key="4">
    <source>
        <dbReference type="Google" id="ProtNLM"/>
    </source>
</evidence>
<dbReference type="PANTHER" id="PTHR11319:SF35">
    <property type="entry name" value="OUTER MEMBRANE PROTEIN PMPC-RELATED"/>
    <property type="match status" value="1"/>
</dbReference>
<feature type="region of interest" description="Disordered" evidence="1">
    <location>
        <begin position="1696"/>
        <end position="1722"/>
    </location>
</feature>
<dbReference type="EMBL" id="JAKLWS010000054">
    <property type="protein sequence ID" value="MCG2590997.1"/>
    <property type="molecule type" value="Genomic_DNA"/>
</dbReference>
<dbReference type="Proteomes" id="UP001165366">
    <property type="component" value="Unassembled WGS sequence"/>
</dbReference>
<dbReference type="Gene3D" id="2.160.20.110">
    <property type="match status" value="1"/>
</dbReference>
<feature type="non-terminal residue" evidence="2">
    <location>
        <position position="3001"/>
    </location>
</feature>
<dbReference type="Gene3D" id="2.160.20.10">
    <property type="entry name" value="Single-stranded right-handed beta-helix, Pectin lyase-like"/>
    <property type="match status" value="4"/>
</dbReference>
<evidence type="ECO:0000256" key="1">
    <source>
        <dbReference type="SAM" id="MobiDB-lite"/>
    </source>
</evidence>
<dbReference type="SUPFAM" id="SSF49265">
    <property type="entry name" value="Fibronectin type III"/>
    <property type="match status" value="2"/>
</dbReference>